<feature type="transmembrane region" description="Helical" evidence="7">
    <location>
        <begin position="220"/>
        <end position="242"/>
    </location>
</feature>
<keyword evidence="10" id="KW-1185">Reference proteome</keyword>
<evidence type="ECO:0000256" key="4">
    <source>
        <dbReference type="ARBA" id="ARBA00022989"/>
    </source>
</evidence>
<keyword evidence="4 7" id="KW-1133">Transmembrane helix</keyword>
<feature type="transmembrane region" description="Helical" evidence="7">
    <location>
        <begin position="490"/>
        <end position="511"/>
    </location>
</feature>
<feature type="region of interest" description="Disordered" evidence="6">
    <location>
        <begin position="519"/>
        <end position="547"/>
    </location>
</feature>
<dbReference type="GO" id="GO:0015174">
    <property type="term" value="F:basic amino acid transmembrane transporter activity"/>
    <property type="evidence" value="ECO:0007669"/>
    <property type="project" value="TreeGrafter"/>
</dbReference>
<dbReference type="Pfam" id="PF07690">
    <property type="entry name" value="MFS_1"/>
    <property type="match status" value="1"/>
</dbReference>
<dbReference type="Proteomes" id="UP000054007">
    <property type="component" value="Unassembled WGS sequence"/>
</dbReference>
<feature type="transmembrane region" description="Helical" evidence="7">
    <location>
        <begin position="23"/>
        <end position="48"/>
    </location>
</feature>
<evidence type="ECO:0000256" key="1">
    <source>
        <dbReference type="ARBA" id="ARBA00004127"/>
    </source>
</evidence>
<feature type="transmembrane region" description="Helical" evidence="7">
    <location>
        <begin position="296"/>
        <end position="321"/>
    </location>
</feature>
<dbReference type="InterPro" id="IPR036259">
    <property type="entry name" value="MFS_trans_sf"/>
</dbReference>
<evidence type="ECO:0000256" key="6">
    <source>
        <dbReference type="SAM" id="MobiDB-lite"/>
    </source>
</evidence>
<protein>
    <submittedName>
        <fullName evidence="9">MFS general substrate transporter</fullName>
    </submittedName>
</protein>
<feature type="compositionally biased region" description="Low complexity" evidence="6">
    <location>
        <begin position="537"/>
        <end position="547"/>
    </location>
</feature>
<feature type="transmembrane region" description="Helical" evidence="7">
    <location>
        <begin position="254"/>
        <end position="275"/>
    </location>
</feature>
<dbReference type="PANTHER" id="PTHR23501:SF191">
    <property type="entry name" value="VACUOLAR BASIC AMINO ACID TRANSPORTER 4"/>
    <property type="match status" value="1"/>
</dbReference>
<evidence type="ECO:0000259" key="8">
    <source>
        <dbReference type="PROSITE" id="PS50850"/>
    </source>
</evidence>
<name>A0A0D7BN12_9AGAR</name>
<feature type="transmembrane region" description="Helical" evidence="7">
    <location>
        <begin position="116"/>
        <end position="136"/>
    </location>
</feature>
<keyword evidence="3 7" id="KW-0812">Transmembrane</keyword>
<gene>
    <name evidence="9" type="ORF">CYLTODRAFT_441220</name>
</gene>
<dbReference type="EMBL" id="KN880453">
    <property type="protein sequence ID" value="KIY71564.1"/>
    <property type="molecule type" value="Genomic_DNA"/>
</dbReference>
<dbReference type="AlphaFoldDB" id="A0A0D7BN12"/>
<evidence type="ECO:0000256" key="3">
    <source>
        <dbReference type="ARBA" id="ARBA00022692"/>
    </source>
</evidence>
<accession>A0A0D7BN12</accession>
<keyword evidence="5 7" id="KW-0472">Membrane</keyword>
<reference evidence="9 10" key="1">
    <citation type="journal article" date="2015" name="Fungal Genet. Biol.">
        <title>Evolution of novel wood decay mechanisms in Agaricales revealed by the genome sequences of Fistulina hepatica and Cylindrobasidium torrendii.</title>
        <authorList>
            <person name="Floudas D."/>
            <person name="Held B.W."/>
            <person name="Riley R."/>
            <person name="Nagy L.G."/>
            <person name="Koehler G."/>
            <person name="Ransdell A.S."/>
            <person name="Younus H."/>
            <person name="Chow J."/>
            <person name="Chiniquy J."/>
            <person name="Lipzen A."/>
            <person name="Tritt A."/>
            <person name="Sun H."/>
            <person name="Haridas S."/>
            <person name="LaButti K."/>
            <person name="Ohm R.A."/>
            <person name="Kues U."/>
            <person name="Blanchette R.A."/>
            <person name="Grigoriev I.V."/>
            <person name="Minto R.E."/>
            <person name="Hibbett D.S."/>
        </authorList>
    </citation>
    <scope>NUCLEOTIDE SEQUENCE [LARGE SCALE GENOMIC DNA]</scope>
    <source>
        <strain evidence="9 10">FP15055 ss-10</strain>
    </source>
</reference>
<feature type="transmembrane region" description="Helical" evidence="7">
    <location>
        <begin position="383"/>
        <end position="408"/>
    </location>
</feature>
<dbReference type="InterPro" id="IPR011701">
    <property type="entry name" value="MFS"/>
</dbReference>
<organism evidence="9 10">
    <name type="scientific">Cylindrobasidium torrendii FP15055 ss-10</name>
    <dbReference type="NCBI Taxonomy" id="1314674"/>
    <lineage>
        <taxon>Eukaryota</taxon>
        <taxon>Fungi</taxon>
        <taxon>Dikarya</taxon>
        <taxon>Basidiomycota</taxon>
        <taxon>Agaricomycotina</taxon>
        <taxon>Agaricomycetes</taxon>
        <taxon>Agaricomycetidae</taxon>
        <taxon>Agaricales</taxon>
        <taxon>Marasmiineae</taxon>
        <taxon>Physalacriaceae</taxon>
        <taxon>Cylindrobasidium</taxon>
    </lineage>
</organism>
<evidence type="ECO:0000313" key="9">
    <source>
        <dbReference type="EMBL" id="KIY71564.1"/>
    </source>
</evidence>
<sequence length="547" mass="58654">MTSERTPLIPKPSGVVEMSNRDFWLLLTGIWTTTFIGSVDGTIVATLLGPMASSFESMQLAQWIGSAYLLSVCCFTPLYGRLCNIIGRRTSSILASSIFAIGTTLCGVAQTMNQLIFFRALAGVGGGGMTVVGSVIMSDIVPLKSRGLYQGFANLLFGLGGAIGAPLGGWLGDTIGWRAAFFLQGPVLACGLVLMYLEIREPEFIISAPKDGLWAKVKRVDFAGPFALAVSLGCFLVSLSYKTSAHLPWSNPQVYGYLAASVSCMILFIAVEAYAVPEPVMPLSMLKMRTPGWVALNNFLVAVLSFSTIYTVPLYFTAFLLRSSSNAGAHLIPNSVAVAVGSLLAGWYMRKTGKYWWYQFFASSGLVIANVGLVSWNHNTPEWIYYITLIPSGFAFASVLTTTLLALFASVSRDNIPIATGVSYLFRTAGQVLGVALSSTLLQGLLASNLRARITGENADETIEKILDSVSVIRYLPPDIRAKATESWGIALRGVFYAQLAVAVILFLSVIPIGEHPLPDRAEKSPVDEEATPVGVATNNNTQAANA</sequence>
<feature type="transmembrane region" description="Helical" evidence="7">
    <location>
        <begin position="60"/>
        <end position="80"/>
    </location>
</feature>
<dbReference type="PANTHER" id="PTHR23501">
    <property type="entry name" value="MAJOR FACILITATOR SUPERFAMILY"/>
    <property type="match status" value="1"/>
</dbReference>
<feature type="transmembrane region" description="Helical" evidence="7">
    <location>
        <begin position="92"/>
        <end position="110"/>
    </location>
</feature>
<feature type="domain" description="Major facilitator superfamily (MFS) profile" evidence="8">
    <location>
        <begin position="26"/>
        <end position="518"/>
    </location>
</feature>
<dbReference type="InterPro" id="IPR020846">
    <property type="entry name" value="MFS_dom"/>
</dbReference>
<dbReference type="GO" id="GO:0005886">
    <property type="term" value="C:plasma membrane"/>
    <property type="evidence" value="ECO:0007669"/>
    <property type="project" value="TreeGrafter"/>
</dbReference>
<dbReference type="GO" id="GO:0012505">
    <property type="term" value="C:endomembrane system"/>
    <property type="evidence" value="ECO:0007669"/>
    <property type="project" value="UniProtKB-SubCell"/>
</dbReference>
<dbReference type="Gene3D" id="1.20.1250.20">
    <property type="entry name" value="MFS general substrate transporter like domains"/>
    <property type="match status" value="1"/>
</dbReference>
<feature type="transmembrane region" description="Helical" evidence="7">
    <location>
        <begin position="148"/>
        <end position="171"/>
    </location>
</feature>
<keyword evidence="2" id="KW-0813">Transport</keyword>
<dbReference type="PROSITE" id="PS50850">
    <property type="entry name" value="MFS"/>
    <property type="match status" value="1"/>
</dbReference>
<proteinExistence type="predicted"/>
<evidence type="ECO:0000256" key="5">
    <source>
        <dbReference type="ARBA" id="ARBA00023136"/>
    </source>
</evidence>
<dbReference type="SUPFAM" id="SSF103473">
    <property type="entry name" value="MFS general substrate transporter"/>
    <property type="match status" value="1"/>
</dbReference>
<dbReference type="GO" id="GO:0000329">
    <property type="term" value="C:fungal-type vacuole membrane"/>
    <property type="evidence" value="ECO:0007669"/>
    <property type="project" value="TreeGrafter"/>
</dbReference>
<comment type="subcellular location">
    <subcellularLocation>
        <location evidence="1">Endomembrane system</location>
        <topology evidence="1">Multi-pass membrane protein</topology>
    </subcellularLocation>
</comment>
<feature type="transmembrane region" description="Helical" evidence="7">
    <location>
        <begin position="327"/>
        <end position="348"/>
    </location>
</feature>
<feature type="transmembrane region" description="Helical" evidence="7">
    <location>
        <begin position="177"/>
        <end position="199"/>
    </location>
</feature>
<feature type="transmembrane region" description="Helical" evidence="7">
    <location>
        <begin position="355"/>
        <end position="377"/>
    </location>
</feature>
<dbReference type="OrthoDB" id="3437016at2759"/>
<evidence type="ECO:0000256" key="2">
    <source>
        <dbReference type="ARBA" id="ARBA00022448"/>
    </source>
</evidence>
<evidence type="ECO:0000313" key="10">
    <source>
        <dbReference type="Proteomes" id="UP000054007"/>
    </source>
</evidence>
<evidence type="ECO:0000256" key="7">
    <source>
        <dbReference type="SAM" id="Phobius"/>
    </source>
</evidence>
<dbReference type="STRING" id="1314674.A0A0D7BN12"/>